<protein>
    <submittedName>
        <fullName evidence="4">Uncharacterized protein</fullName>
    </submittedName>
</protein>
<evidence type="ECO:0000256" key="1">
    <source>
        <dbReference type="ARBA" id="ARBA00022737"/>
    </source>
</evidence>
<feature type="repeat" description="ANK" evidence="3">
    <location>
        <begin position="303"/>
        <end position="335"/>
    </location>
</feature>
<dbReference type="SUPFAM" id="SSF48403">
    <property type="entry name" value="Ankyrin repeat"/>
    <property type="match status" value="3"/>
</dbReference>
<dbReference type="AlphaFoldDB" id="A0A0C1MRM4"/>
<evidence type="ECO:0000313" key="4">
    <source>
        <dbReference type="EMBL" id="KIE04712.1"/>
    </source>
</evidence>
<dbReference type="Proteomes" id="UP000031258">
    <property type="component" value="Unassembled WGS sequence"/>
</dbReference>
<dbReference type="PROSITE" id="PS50297">
    <property type="entry name" value="ANK_REP_REGION"/>
    <property type="match status" value="6"/>
</dbReference>
<feature type="repeat" description="ANK" evidence="3">
    <location>
        <begin position="409"/>
        <end position="441"/>
    </location>
</feature>
<evidence type="ECO:0000256" key="3">
    <source>
        <dbReference type="PROSITE-ProRule" id="PRU00023"/>
    </source>
</evidence>
<dbReference type="SMART" id="SM00248">
    <property type="entry name" value="ANK"/>
    <property type="match status" value="20"/>
</dbReference>
<proteinExistence type="predicted"/>
<reference evidence="4 5" key="1">
    <citation type="submission" date="2014-11" db="EMBL/GenBank/DDBJ databases">
        <title>A Rickettsiales Symbiont of Amoebae With Ancient Features.</title>
        <authorList>
            <person name="Schulz F."/>
            <person name="Martijn J."/>
            <person name="Wascher F."/>
            <person name="Kostanjsek R."/>
            <person name="Ettema T.J."/>
            <person name="Horn M."/>
        </authorList>
    </citation>
    <scope>NUCLEOTIDE SEQUENCE [LARGE SCALE GENOMIC DNA]</scope>
    <source>
        <strain evidence="4 5">UWC36</strain>
    </source>
</reference>
<accession>A0A0C1MRM4</accession>
<keyword evidence="2 3" id="KW-0040">ANK repeat</keyword>
<dbReference type="PANTHER" id="PTHR24198">
    <property type="entry name" value="ANKYRIN REPEAT AND PROTEIN KINASE DOMAIN-CONTAINING PROTEIN"/>
    <property type="match status" value="1"/>
</dbReference>
<feature type="repeat" description="ANK" evidence="3">
    <location>
        <begin position="760"/>
        <end position="792"/>
    </location>
</feature>
<dbReference type="PANTHER" id="PTHR24198:SF165">
    <property type="entry name" value="ANKYRIN REPEAT-CONTAINING PROTEIN-RELATED"/>
    <property type="match status" value="1"/>
</dbReference>
<dbReference type="EMBL" id="JSWE01000154">
    <property type="protein sequence ID" value="KIE04712.1"/>
    <property type="molecule type" value="Genomic_DNA"/>
</dbReference>
<organism evidence="4 5">
    <name type="scientific">Candidatus Jidaibacter acanthamoebae</name>
    <dbReference type="NCBI Taxonomy" id="86105"/>
    <lineage>
        <taxon>Bacteria</taxon>
        <taxon>Pseudomonadati</taxon>
        <taxon>Pseudomonadota</taxon>
        <taxon>Alphaproteobacteria</taxon>
        <taxon>Rickettsiales</taxon>
        <taxon>Candidatus Midichloriaceae</taxon>
        <taxon>Candidatus Jidaibacter</taxon>
    </lineage>
</organism>
<keyword evidence="5" id="KW-1185">Reference proteome</keyword>
<dbReference type="Pfam" id="PF12796">
    <property type="entry name" value="Ank_2"/>
    <property type="match status" value="6"/>
</dbReference>
<comment type="caution">
    <text evidence="4">The sequence shown here is derived from an EMBL/GenBank/DDBJ whole genome shotgun (WGS) entry which is preliminary data.</text>
</comment>
<dbReference type="InterPro" id="IPR036770">
    <property type="entry name" value="Ankyrin_rpt-contain_sf"/>
</dbReference>
<gene>
    <name evidence="4" type="ORF">NF27_GG00080</name>
</gene>
<dbReference type="PROSITE" id="PS50088">
    <property type="entry name" value="ANK_REPEAT"/>
    <property type="match status" value="9"/>
</dbReference>
<dbReference type="InterPro" id="IPR002110">
    <property type="entry name" value="Ankyrin_rpt"/>
</dbReference>
<sequence length="1060" mass="118924">MFTKQFKHYDMTNIYLREFLDVNDPNSPFMHYITNNIEISKKLSKLLKAEFWKDNLKLIVDSLGIDTLEYISNFSDANAALAYLQTVRDSHNIYTIIAEIDKFHFLNETHRNALIDFAALIYFGLDGKFHANKHGYYSYDEEVLVCKYCSSVILKFVINKFKEIRQVDSRKVKEIQEWLQEPYFDSVEQVLATRDLFNAAWFGDLKSIKAAIAKGANVNYMERKVAPPMLMAVIGGNVAIVEELLKAGADPDAEINYSKDIYPDVVLDQADNNNAMLNVLPKEVKEKVLKRQQEKNNIKIEQSITTPLVLASGIGRYNIVETLIKYGADVNKFAGEKYNTPLNQAIKKERHEITGLLIKHGADIKVINVKNIKGEMNVSPLLILSPTGNLEAMKLILDGGADVNERTIFEATPLIQASMFGHVKVVELLLQYPVEVDAVDKFGKTALIWAVEKGDLNIVEALIAKKVDLDIINNEGMTALMIAALMGLDRIVEVLIKHGADANIESKYWGSALMIAISKSYAKIARIIMPNVLDVDKEFYDGSTALLKAIKVRNEEIVKALLKQGANPNKQNRYLKYPLVVALADTLKNSKSKKEIVKLLLKYNANPYTLTFKNTNCFDKAIEAGDKEIINLLDAWKLENKNTLVNNSTLELEKEITSLEQSHYDEIRTAIESNSIDTIKKLLKQKIRLEVKGKEPLLNIAIGKNSYEIAKLLLDHGINPNIRDEGSGEASVMMAVCRDNVEMIKLLIKYKADLDLFSWSGYTPLMFAVSMNRKETIKLLLEAGANVNYQNYDKETALSLAVQHCYENVAILLKNGADPCLGEIFKRTTLLESAATEGDEEVINLLINNNTFFRGTSIESAIKQAIAKDYGGVIELLINHKDFIILIPQEAGLLLSDAIKNNNNHAVKVLLKYFKKIGFKEEDLRAGLAWAIERGETEIIIELLKAGVDINHINNGTTALIEAVKDNNISTAEAILHYGKSLSINAKDQQGNSALYYAVINNDENIVQLILDKKGTLSDEEINKLNNSDINKASDIMKIMLREDLKQKILGEHSGKIVVL</sequence>
<feature type="repeat" description="ANK" evidence="3">
    <location>
        <begin position="698"/>
        <end position="725"/>
    </location>
</feature>
<evidence type="ECO:0000256" key="2">
    <source>
        <dbReference type="ARBA" id="ARBA00023043"/>
    </source>
</evidence>
<name>A0A0C1MRM4_9RICK</name>
<evidence type="ECO:0000313" key="5">
    <source>
        <dbReference type="Proteomes" id="UP000031258"/>
    </source>
</evidence>
<dbReference type="GO" id="GO:0005737">
    <property type="term" value="C:cytoplasm"/>
    <property type="evidence" value="ECO:0007669"/>
    <property type="project" value="TreeGrafter"/>
</dbReference>
<dbReference type="PRINTS" id="PR01415">
    <property type="entry name" value="ANKYRIN"/>
</dbReference>
<dbReference type="Pfam" id="PF00023">
    <property type="entry name" value="Ank"/>
    <property type="match status" value="1"/>
</dbReference>
<feature type="repeat" description="ANK" evidence="3">
    <location>
        <begin position="442"/>
        <end position="474"/>
    </location>
</feature>
<feature type="repeat" description="ANK" evidence="3">
    <location>
        <begin position="475"/>
        <end position="507"/>
    </location>
</feature>
<feature type="repeat" description="ANK" evidence="3">
    <location>
        <begin position="541"/>
        <end position="573"/>
    </location>
</feature>
<dbReference type="STRING" id="86105.NF27_GG00080"/>
<feature type="repeat" description="ANK" evidence="3">
    <location>
        <begin position="337"/>
        <end position="369"/>
    </location>
</feature>
<keyword evidence="1" id="KW-0677">Repeat</keyword>
<feature type="repeat" description="ANK" evidence="3">
    <location>
        <begin position="376"/>
        <end position="408"/>
    </location>
</feature>
<dbReference type="Gene3D" id="1.25.40.20">
    <property type="entry name" value="Ankyrin repeat-containing domain"/>
    <property type="match status" value="4"/>
</dbReference>